<reference evidence="3 4" key="1">
    <citation type="submission" date="2021-07" db="EMBL/GenBank/DDBJ databases">
        <title>Paraburkholderia edwinii protects Aspergillus sp. from phenazines by acting as a toxin sponge.</title>
        <authorList>
            <person name="Dahlstrom K.M."/>
            <person name="Newman D.K."/>
        </authorList>
    </citation>
    <scope>NUCLEOTIDE SEQUENCE [LARGE SCALE GENOMIC DNA]</scope>
    <source>
        <strain evidence="3 4">Pe01</strain>
    </source>
</reference>
<dbReference type="GO" id="GO:0016787">
    <property type="term" value="F:hydrolase activity"/>
    <property type="evidence" value="ECO:0007669"/>
    <property type="project" value="UniProtKB-KW"/>
</dbReference>
<dbReference type="PRINTS" id="PR00111">
    <property type="entry name" value="ABHYDROLASE"/>
</dbReference>
<proteinExistence type="predicted"/>
<accession>A0ABX8UQA4</accession>
<sequence length="260" mass="28330">MPIIHANGIDLNVSIEGEGPPLLLLHGLGDRLQRWEEEVRHFSPFFTTVAFDARGHGASTRPARYTLQDHIDDAIALADTLGYGEINVIGTSMGSYVAQGVAAAQPERVRSLALIVAKSHGTTSSSARLLAEHADELANKTFEEKQRFLHARAFGPYASAEVKQAAAERVFSAPLSETEMAAAVGALTNFDLRPRLPAIKAHTLVMSGKHDVLNPVQDGRDCADRITDSEFIVMQRSGHYPNLEEAELYLTVLGEFLSAW</sequence>
<dbReference type="RefSeq" id="WP_219800614.1">
    <property type="nucleotide sequence ID" value="NZ_CP080096.1"/>
</dbReference>
<dbReference type="Pfam" id="PF00561">
    <property type="entry name" value="Abhydrolase_1"/>
    <property type="match status" value="1"/>
</dbReference>
<keyword evidence="4" id="KW-1185">Reference proteome</keyword>
<feature type="domain" description="AB hydrolase-1" evidence="2">
    <location>
        <begin position="20"/>
        <end position="245"/>
    </location>
</feature>
<dbReference type="Proteomes" id="UP000826462">
    <property type="component" value="Chromosome 2"/>
</dbReference>
<organism evidence="3 4">
    <name type="scientific">Paraburkholderia edwinii</name>
    <dbReference type="NCBI Taxonomy" id="2861782"/>
    <lineage>
        <taxon>Bacteria</taxon>
        <taxon>Pseudomonadati</taxon>
        <taxon>Pseudomonadota</taxon>
        <taxon>Betaproteobacteria</taxon>
        <taxon>Burkholderiales</taxon>
        <taxon>Burkholderiaceae</taxon>
        <taxon>Paraburkholderia</taxon>
    </lineage>
</organism>
<dbReference type="InterPro" id="IPR000073">
    <property type="entry name" value="AB_hydrolase_1"/>
</dbReference>
<evidence type="ECO:0000313" key="4">
    <source>
        <dbReference type="Proteomes" id="UP000826462"/>
    </source>
</evidence>
<dbReference type="Gene3D" id="3.40.50.1820">
    <property type="entry name" value="alpha/beta hydrolase"/>
    <property type="match status" value="1"/>
</dbReference>
<dbReference type="InterPro" id="IPR029058">
    <property type="entry name" value="AB_hydrolase_fold"/>
</dbReference>
<evidence type="ECO:0000259" key="2">
    <source>
        <dbReference type="Pfam" id="PF00561"/>
    </source>
</evidence>
<dbReference type="InterPro" id="IPR050266">
    <property type="entry name" value="AB_hydrolase_sf"/>
</dbReference>
<dbReference type="PANTHER" id="PTHR43798:SF31">
    <property type="entry name" value="AB HYDROLASE SUPERFAMILY PROTEIN YCLE"/>
    <property type="match status" value="1"/>
</dbReference>
<name>A0ABX8UQA4_9BURK</name>
<dbReference type="PANTHER" id="PTHR43798">
    <property type="entry name" value="MONOACYLGLYCEROL LIPASE"/>
    <property type="match status" value="1"/>
</dbReference>
<protein>
    <submittedName>
        <fullName evidence="3">Alpha/beta hydrolase</fullName>
    </submittedName>
</protein>
<evidence type="ECO:0000256" key="1">
    <source>
        <dbReference type="ARBA" id="ARBA00022801"/>
    </source>
</evidence>
<dbReference type="EMBL" id="CP080096">
    <property type="protein sequence ID" value="QYD71181.1"/>
    <property type="molecule type" value="Genomic_DNA"/>
</dbReference>
<keyword evidence="1 3" id="KW-0378">Hydrolase</keyword>
<dbReference type="SUPFAM" id="SSF53474">
    <property type="entry name" value="alpha/beta-Hydrolases"/>
    <property type="match status" value="1"/>
</dbReference>
<gene>
    <name evidence="3" type="ORF">KZJ38_29475</name>
</gene>
<evidence type="ECO:0000313" key="3">
    <source>
        <dbReference type="EMBL" id="QYD71181.1"/>
    </source>
</evidence>